<accession>A0AAV5P9Y9</accession>
<reference evidence="4 5" key="1">
    <citation type="submission" date="2019-07" db="EMBL/GenBank/DDBJ databases">
        <title>Complete Genome Sequence and Methylome Analysis of Arthrobacter luteus NEB113.</title>
        <authorList>
            <person name="Fomenkov A."/>
            <person name="Anton B.P."/>
            <person name="Vincze T."/>
            <person name="Roberts R.J."/>
        </authorList>
    </citation>
    <scope>NUCLEOTIDE SEQUENCE [LARGE SCALE GENOMIC DNA]</scope>
    <source>
        <strain evidence="4 5">NEB113</strain>
    </source>
</reference>
<gene>
    <name evidence="3" type="ORF">Ccel01_34750</name>
    <name evidence="4" type="ORF">FOG94_14930</name>
</gene>
<dbReference type="PANTHER" id="PTHR24094:SF15">
    <property type="entry name" value="AMP-DEPENDENT SYNTHETASE_LIGASE DOMAIN-CONTAINING PROTEIN-RELATED"/>
    <property type="match status" value="1"/>
</dbReference>
<dbReference type="EMBL" id="BSTG01000005">
    <property type="protein sequence ID" value="GLY58873.1"/>
    <property type="molecule type" value="Genomic_DNA"/>
</dbReference>
<keyword evidence="1" id="KW-0732">Signal</keyword>
<keyword evidence="4" id="KW-0378">Hydrolase</keyword>
<evidence type="ECO:0000313" key="4">
    <source>
        <dbReference type="EMBL" id="QDP76233.1"/>
    </source>
</evidence>
<dbReference type="AlphaFoldDB" id="A0AAV5P9Y9"/>
<dbReference type="GO" id="GO:0004519">
    <property type="term" value="F:endonuclease activity"/>
    <property type="evidence" value="ECO:0007669"/>
    <property type="project" value="UniProtKB-KW"/>
</dbReference>
<feature type="chain" id="PRO_5043383298" evidence="1">
    <location>
        <begin position="26"/>
        <end position="242"/>
    </location>
</feature>
<dbReference type="EMBL" id="CP041694">
    <property type="protein sequence ID" value="QDP76233.1"/>
    <property type="molecule type" value="Genomic_DNA"/>
</dbReference>
<evidence type="ECO:0000259" key="2">
    <source>
        <dbReference type="Pfam" id="PF07510"/>
    </source>
</evidence>
<dbReference type="Proteomes" id="UP001165168">
    <property type="component" value="Unassembled WGS sequence"/>
</dbReference>
<dbReference type="Proteomes" id="UP000319068">
    <property type="component" value="Chromosome"/>
</dbReference>
<sequence>MPRKRTVTISTLVVAALACAGIATARDDFPALLDELRETAGSSAQLPDATASPDPSVDVEEVRALLDELEVKGRAPKAGYDRDLFGPAWADTDRNGCDTRNDVLRRDLTAVTFKQGTNGCVVLSGTLQDPYTGQSINFERGQDTSSAVQIDHVVALADAWQKGAQKWSAETREQFANDPLNLRAVDGPTNQQKGAGDAATWLPPAKGYRCEYVAAQVAVKSAYGLWVTAAEADAIERVLEGC</sequence>
<dbReference type="Pfam" id="PF07510">
    <property type="entry name" value="GmrSD_C"/>
    <property type="match status" value="1"/>
</dbReference>
<evidence type="ECO:0000313" key="3">
    <source>
        <dbReference type="EMBL" id="GLY58873.1"/>
    </source>
</evidence>
<feature type="signal peptide" evidence="1">
    <location>
        <begin position="1"/>
        <end position="25"/>
    </location>
</feature>
<protein>
    <submittedName>
        <fullName evidence="4">HNH endonuclease</fullName>
    </submittedName>
</protein>
<proteinExistence type="predicted"/>
<reference evidence="3" key="2">
    <citation type="submission" date="2023-03" db="EMBL/GenBank/DDBJ databases">
        <title>Cellulosimicrobium cellulans NBRC 103059.</title>
        <authorList>
            <person name="Ichikawa N."/>
            <person name="Sato H."/>
            <person name="Tonouchi N."/>
        </authorList>
    </citation>
    <scope>NUCLEOTIDE SEQUENCE</scope>
    <source>
        <strain evidence="3">NBRC 103059</strain>
    </source>
</reference>
<dbReference type="PANTHER" id="PTHR24094">
    <property type="entry name" value="SECRETED PROTEIN"/>
    <property type="match status" value="1"/>
</dbReference>
<keyword evidence="5" id="KW-1185">Reference proteome</keyword>
<keyword evidence="4" id="KW-0540">Nuclease</keyword>
<dbReference type="PROSITE" id="PS51257">
    <property type="entry name" value="PROKAR_LIPOPROTEIN"/>
    <property type="match status" value="1"/>
</dbReference>
<evidence type="ECO:0000256" key="1">
    <source>
        <dbReference type="SAM" id="SignalP"/>
    </source>
</evidence>
<evidence type="ECO:0000313" key="5">
    <source>
        <dbReference type="Proteomes" id="UP000319068"/>
    </source>
</evidence>
<dbReference type="InterPro" id="IPR011089">
    <property type="entry name" value="GmrSD_C"/>
</dbReference>
<name>A0AAV5P9Y9_CELCE</name>
<evidence type="ECO:0000313" key="6">
    <source>
        <dbReference type="Proteomes" id="UP001165168"/>
    </source>
</evidence>
<organism evidence="3 6">
    <name type="scientific">Cellulosimicrobium cellulans</name>
    <name type="common">Arthrobacter luteus</name>
    <dbReference type="NCBI Taxonomy" id="1710"/>
    <lineage>
        <taxon>Bacteria</taxon>
        <taxon>Bacillati</taxon>
        <taxon>Actinomycetota</taxon>
        <taxon>Actinomycetes</taxon>
        <taxon>Micrococcales</taxon>
        <taxon>Promicromonosporaceae</taxon>
        <taxon>Cellulosimicrobium</taxon>
    </lineage>
</organism>
<feature type="domain" description="GmrSD restriction endonucleases C-terminal" evidence="2">
    <location>
        <begin position="98"/>
        <end position="235"/>
    </location>
</feature>
<keyword evidence="4" id="KW-0255">Endonuclease</keyword>
<dbReference type="RefSeq" id="WP_081895958.1">
    <property type="nucleotide sequence ID" value="NZ_BSTG01000005.1"/>
</dbReference>